<sequence length="93" mass="10857">MTEYLLGLILFSVVLQMYVYFTLKNKLPNLYKDVFDGSFAKSEINHTKKVFFFYYNPLNLIKTFPKINIVSLKLVLALNCILFYFIVGIVLTS</sequence>
<dbReference type="AlphaFoldDB" id="A0A1I0EVG4"/>
<dbReference type="EMBL" id="FOHK01000008">
    <property type="protein sequence ID" value="SET48643.1"/>
    <property type="molecule type" value="Genomic_DNA"/>
</dbReference>
<evidence type="ECO:0000313" key="2">
    <source>
        <dbReference type="EMBL" id="SET48643.1"/>
    </source>
</evidence>
<dbReference type="STRING" id="349064.SAMN05660429_01929"/>
<gene>
    <name evidence="2" type="ORF">SAMN05660429_01929</name>
</gene>
<keyword evidence="1" id="KW-0472">Membrane</keyword>
<name>A0A1I0EVG4_THASX</name>
<protein>
    <submittedName>
        <fullName evidence="2">Uncharacterized protein</fullName>
    </submittedName>
</protein>
<keyword evidence="1" id="KW-0812">Transmembrane</keyword>
<keyword evidence="3" id="KW-1185">Reference proteome</keyword>
<keyword evidence="1" id="KW-1133">Transmembrane helix</keyword>
<dbReference type="Proteomes" id="UP000199308">
    <property type="component" value="Unassembled WGS sequence"/>
</dbReference>
<proteinExistence type="predicted"/>
<evidence type="ECO:0000313" key="3">
    <source>
        <dbReference type="Proteomes" id="UP000199308"/>
    </source>
</evidence>
<organism evidence="2 3">
    <name type="scientific">Thalassotalea agarivorans</name>
    <name type="common">Thalassomonas agarivorans</name>
    <dbReference type="NCBI Taxonomy" id="349064"/>
    <lineage>
        <taxon>Bacteria</taxon>
        <taxon>Pseudomonadati</taxon>
        <taxon>Pseudomonadota</taxon>
        <taxon>Gammaproteobacteria</taxon>
        <taxon>Alteromonadales</taxon>
        <taxon>Colwelliaceae</taxon>
        <taxon>Thalassotalea</taxon>
    </lineage>
</organism>
<accession>A0A1I0EVG4</accession>
<feature type="transmembrane region" description="Helical" evidence="1">
    <location>
        <begin position="6"/>
        <end position="23"/>
    </location>
</feature>
<reference evidence="2 3" key="1">
    <citation type="submission" date="2016-10" db="EMBL/GenBank/DDBJ databases">
        <authorList>
            <person name="de Groot N.N."/>
        </authorList>
    </citation>
    <scope>NUCLEOTIDE SEQUENCE [LARGE SCALE GENOMIC DNA]</scope>
    <source>
        <strain evidence="2 3">DSM 19706</strain>
    </source>
</reference>
<evidence type="ECO:0000256" key="1">
    <source>
        <dbReference type="SAM" id="Phobius"/>
    </source>
</evidence>
<feature type="transmembrane region" description="Helical" evidence="1">
    <location>
        <begin position="70"/>
        <end position="91"/>
    </location>
</feature>